<proteinExistence type="predicted"/>
<dbReference type="Proteomes" id="UP000332933">
    <property type="component" value="Unassembled WGS sequence"/>
</dbReference>
<dbReference type="EMBL" id="VJMH01000213">
    <property type="protein sequence ID" value="KAF0717807.1"/>
    <property type="molecule type" value="Genomic_DNA"/>
</dbReference>
<dbReference type="AlphaFoldDB" id="A0A485K9A9"/>
<dbReference type="OrthoDB" id="72058at2759"/>
<protein>
    <submittedName>
        <fullName evidence="2">Aste57867_2079 protein</fullName>
    </submittedName>
</protein>
<evidence type="ECO:0000313" key="2">
    <source>
        <dbReference type="EMBL" id="VFT79282.1"/>
    </source>
</evidence>
<accession>A0A485K9A9</accession>
<sequence>MTDPSRRLPPRFFRVGCTHTKLFRESYIRCYQNHGFKVIRCFPHCCPHTEQRGCGASLSLGLPVDPSMPRTQLFAYGRFDVASDDTPTFAAGATLPWQGFADDARRPGHALATWIVGRADPSRDHEVVSYSLLISYVSKIVFHFNENRARGWHYGWQGSASTKKRHARHRFQVGRHMRSLLVTIPTQVYVVHRVSETECVVIDVAASPPFSMSSYRRASAPASIRDDVSSDPPTTPKPLLMSFASPPMSQIQQQARQLWLVVQVCHSISMDDVAAQWDSVEQQLLACCYKHVGEDIAGQKLTRILILHWTGAPTKIPQRSVASRLTNTALAVMLHWYDSDVLNSIHEFISNNDHAIEQVSALHESYNRVIEFLHNWFIQMLPTDVTMNAFMTDILTSLTNKIPQNTQNHAIGFDAIVRILEESFKKKSSNLPDTIIRDTTRGLNGVWMMSELNIQTLDCQSSLSSFVQYFTMSFGLNMRFDETSGNVHVKAVISLLPATWTSFQLNGQPNELQVLPNGLSCGWGALSTVDYVGWMDPFQTISLLIYAWPKPSIEPRSAYHFRLQVTPDIRNMSKMRVSMIVEMAALDANIDALDAGKWTLHIAVRVAQAIL</sequence>
<name>A0A485K9A9_9STRA</name>
<evidence type="ECO:0000313" key="1">
    <source>
        <dbReference type="EMBL" id="KAF0717807.1"/>
    </source>
</evidence>
<evidence type="ECO:0000313" key="3">
    <source>
        <dbReference type="Proteomes" id="UP000332933"/>
    </source>
</evidence>
<dbReference type="EMBL" id="CAADRA010000213">
    <property type="protein sequence ID" value="VFT79282.1"/>
    <property type="molecule type" value="Genomic_DNA"/>
</dbReference>
<reference evidence="1" key="2">
    <citation type="submission" date="2019-06" db="EMBL/GenBank/DDBJ databases">
        <title>Genomics analysis of Aphanomyces spp. identifies a new class of oomycete effector associated with host adaptation.</title>
        <authorList>
            <person name="Gaulin E."/>
        </authorList>
    </citation>
    <scope>NUCLEOTIDE SEQUENCE</scope>
    <source>
        <strain evidence="1">CBS 578.67</strain>
    </source>
</reference>
<organism evidence="2 3">
    <name type="scientific">Aphanomyces stellatus</name>
    <dbReference type="NCBI Taxonomy" id="120398"/>
    <lineage>
        <taxon>Eukaryota</taxon>
        <taxon>Sar</taxon>
        <taxon>Stramenopiles</taxon>
        <taxon>Oomycota</taxon>
        <taxon>Saprolegniomycetes</taxon>
        <taxon>Saprolegniales</taxon>
        <taxon>Verrucalvaceae</taxon>
        <taxon>Aphanomyces</taxon>
    </lineage>
</organism>
<gene>
    <name evidence="2" type="primary">Aste57867_2079</name>
    <name evidence="1" type="ORF">As57867_002075</name>
    <name evidence="2" type="ORF">ASTE57867_2079</name>
</gene>
<reference evidence="2 3" key="1">
    <citation type="submission" date="2019-03" db="EMBL/GenBank/DDBJ databases">
        <authorList>
            <person name="Gaulin E."/>
            <person name="Dumas B."/>
        </authorList>
    </citation>
    <scope>NUCLEOTIDE SEQUENCE [LARGE SCALE GENOMIC DNA]</scope>
    <source>
        <strain evidence="2">CBS 568.67</strain>
    </source>
</reference>
<keyword evidence="3" id="KW-1185">Reference proteome</keyword>